<dbReference type="SUPFAM" id="SSF52047">
    <property type="entry name" value="RNI-like"/>
    <property type="match status" value="1"/>
</dbReference>
<keyword evidence="3" id="KW-1185">Reference proteome</keyword>
<evidence type="ECO:0000313" key="3">
    <source>
        <dbReference type="Proteomes" id="UP000515123"/>
    </source>
</evidence>
<dbReference type="GO" id="GO:0019005">
    <property type="term" value="C:SCF ubiquitin ligase complex"/>
    <property type="evidence" value="ECO:0007669"/>
    <property type="project" value="TreeGrafter"/>
</dbReference>
<dbReference type="GeneID" id="109706786"/>
<dbReference type="InterPro" id="IPR057207">
    <property type="entry name" value="FBXL15_LRR"/>
</dbReference>
<feature type="compositionally biased region" description="Acidic residues" evidence="1">
    <location>
        <begin position="458"/>
        <end position="471"/>
    </location>
</feature>
<accession>A0A6P5EPX9</accession>
<evidence type="ECO:0000313" key="4">
    <source>
        <dbReference type="RefSeq" id="XP_020083358.1"/>
    </source>
</evidence>
<name>A0A6P5EPX9_ANACO</name>
<dbReference type="GO" id="GO:0031146">
    <property type="term" value="P:SCF-dependent proteasomal ubiquitin-dependent protein catabolic process"/>
    <property type="evidence" value="ECO:0007669"/>
    <property type="project" value="TreeGrafter"/>
</dbReference>
<feature type="compositionally biased region" description="Low complexity" evidence="1">
    <location>
        <begin position="39"/>
        <end position="53"/>
    </location>
</feature>
<proteinExistence type="predicted"/>
<dbReference type="SMART" id="SM00367">
    <property type="entry name" value="LRR_CC"/>
    <property type="match status" value="6"/>
</dbReference>
<evidence type="ECO:0000256" key="1">
    <source>
        <dbReference type="SAM" id="MobiDB-lite"/>
    </source>
</evidence>
<feature type="region of interest" description="Disordered" evidence="1">
    <location>
        <begin position="368"/>
        <end position="392"/>
    </location>
</feature>
<dbReference type="PANTHER" id="PTHR13318:SF101">
    <property type="entry name" value="F-BOX_LRR PROTEIN"/>
    <property type="match status" value="1"/>
</dbReference>
<dbReference type="InterPro" id="IPR006553">
    <property type="entry name" value="Leu-rich_rpt_Cys-con_subtyp"/>
</dbReference>
<dbReference type="Gene3D" id="3.80.10.10">
    <property type="entry name" value="Ribonuclease Inhibitor"/>
    <property type="match status" value="2"/>
</dbReference>
<dbReference type="InterPro" id="IPR032675">
    <property type="entry name" value="LRR_dom_sf"/>
</dbReference>
<feature type="region of interest" description="Disordered" evidence="1">
    <location>
        <begin position="174"/>
        <end position="241"/>
    </location>
</feature>
<dbReference type="Proteomes" id="UP000515123">
    <property type="component" value="Linkage group 2"/>
</dbReference>
<gene>
    <name evidence="4" type="primary">LOC109706786</name>
</gene>
<dbReference type="Pfam" id="PF25372">
    <property type="entry name" value="DUF7885"/>
    <property type="match status" value="1"/>
</dbReference>
<dbReference type="RefSeq" id="XP_020083358.1">
    <property type="nucleotide sequence ID" value="XM_020227769.1"/>
</dbReference>
<organism evidence="3 4">
    <name type="scientific">Ananas comosus</name>
    <name type="common">Pineapple</name>
    <name type="synonym">Ananas ananas</name>
    <dbReference type="NCBI Taxonomy" id="4615"/>
    <lineage>
        <taxon>Eukaryota</taxon>
        <taxon>Viridiplantae</taxon>
        <taxon>Streptophyta</taxon>
        <taxon>Embryophyta</taxon>
        <taxon>Tracheophyta</taxon>
        <taxon>Spermatophyta</taxon>
        <taxon>Magnoliopsida</taxon>
        <taxon>Liliopsida</taxon>
        <taxon>Poales</taxon>
        <taxon>Bromeliaceae</taxon>
        <taxon>Bromelioideae</taxon>
        <taxon>Ananas</taxon>
    </lineage>
</organism>
<feature type="compositionally biased region" description="Basic and acidic residues" evidence="1">
    <location>
        <begin position="227"/>
        <end position="241"/>
    </location>
</feature>
<reference evidence="4" key="2">
    <citation type="submission" date="2025-08" db="UniProtKB">
        <authorList>
            <consortium name="RefSeq"/>
        </authorList>
    </citation>
    <scope>IDENTIFICATION</scope>
    <source>
        <tissue evidence="4">Leaf</tissue>
    </source>
</reference>
<feature type="compositionally biased region" description="Basic and acidic residues" evidence="1">
    <location>
        <begin position="181"/>
        <end position="200"/>
    </location>
</feature>
<sequence length="926" mass="101270">MPLLRSQKLAPKPLDPPPPPSAPPIDPSTPARSDASTISPSLSPASSVALGLGFDSSGGAAPPPLRRSLRLASAPNSTPARPLAMDSARGKRKARSRLSSFPAEEKGGEMGENGVGPKPRVSEGGAMEGRIMNLRSGGRIVRRRMEMNGAEVGHGAENEDRMVLEASRNRELVVEIGRGTQQDKKAEEGKGPSIEEKETVEFVAEEDEEDLQNGDRSVKRQKLGRSKAVEVLRGEADESKVTKLDSNVAIPELEKGGNEEIDSKKLVVPNSNHNIEDLPVRSSNSMEDANKESVVRYMTLRSGSRIADRSTKVDHVNLDEVHKDGTQVHAKRRYSCEEKGKGRLILDDEHLEIYSGKETVVQQFNGGVINSEPNDSGGAGVPGKGKISAEEKGKEKMVIEEDWAEIDGIMGNSQMRAGSVRLREPETVKGLIEYRREAERIKAIELAPKFAFFKSEEDNQNDEEDSDELEPEAGPQDWPGPFSTAVKIIEEREARLRARESNSSSKTEKSTNLRISWAPSKETISDHFVRPAPSLKDLSLKVLLDNAEEIESLEGVPDMLKHWLILMLCRSRKMNSRLLAHILSGSPTEIYVSDCSWIAEDEFEGIFGKCDTTNLKAVQLDLCGRCLPDYILRATLSRSPCSLPSLTMMSLKGAYRLSDDGLDAIVSSAPSLSSLNLSQCSLLTSTGIINLAEKLHSVLRVLNIDDCQNINAMLILPSLKKLKHLEALSMAGIPSVCDKFIRELIPECGSNMRELCFASCLKLTASSIKTIGEKCPGLSAIDLRNLNRLNDSVLGHLANGCRLIQKLNIRRNAFSDQAIAAFLEASGGSLTELSLNNVEKVGHHTALAISRRCSNHLQCLDLSFCRKMTDEALGLIVDSCLSLRILKIFGCTQITNVFLDGHSNPLVKIIGLNGQILDHINIPEFL</sequence>
<dbReference type="OrthoDB" id="10257471at2759"/>
<feature type="compositionally biased region" description="Acidic residues" evidence="1">
    <location>
        <begin position="203"/>
        <end position="212"/>
    </location>
</feature>
<dbReference type="PANTHER" id="PTHR13318">
    <property type="entry name" value="PARTNER OF PAIRED, ISOFORM B-RELATED"/>
    <property type="match status" value="1"/>
</dbReference>
<protein>
    <submittedName>
        <fullName evidence="4">Uncharacterized protein LOC109706786 isoform X1</fullName>
    </submittedName>
</protein>
<feature type="domain" description="F-box/LRR-repeat protein 15-like leucin rich repeat" evidence="2">
    <location>
        <begin position="647"/>
        <end position="821"/>
    </location>
</feature>
<feature type="region of interest" description="Disordered" evidence="1">
    <location>
        <begin position="454"/>
        <end position="482"/>
    </location>
</feature>
<reference evidence="3" key="1">
    <citation type="journal article" date="2015" name="Nat. Genet.">
        <title>The pineapple genome and the evolution of CAM photosynthesis.</title>
        <authorList>
            <person name="Ming R."/>
            <person name="VanBuren R."/>
            <person name="Wai C.M."/>
            <person name="Tang H."/>
            <person name="Schatz M.C."/>
            <person name="Bowers J.E."/>
            <person name="Lyons E."/>
            <person name="Wang M.L."/>
            <person name="Chen J."/>
            <person name="Biggers E."/>
            <person name="Zhang J."/>
            <person name="Huang L."/>
            <person name="Zhang L."/>
            <person name="Miao W."/>
            <person name="Zhang J."/>
            <person name="Ye Z."/>
            <person name="Miao C."/>
            <person name="Lin Z."/>
            <person name="Wang H."/>
            <person name="Zhou H."/>
            <person name="Yim W.C."/>
            <person name="Priest H.D."/>
            <person name="Zheng C."/>
            <person name="Woodhouse M."/>
            <person name="Edger P.P."/>
            <person name="Guyot R."/>
            <person name="Guo H.B."/>
            <person name="Guo H."/>
            <person name="Zheng G."/>
            <person name="Singh R."/>
            <person name="Sharma A."/>
            <person name="Min X."/>
            <person name="Zheng Y."/>
            <person name="Lee H."/>
            <person name="Gurtowski J."/>
            <person name="Sedlazeck F.J."/>
            <person name="Harkess A."/>
            <person name="McKain M.R."/>
            <person name="Liao Z."/>
            <person name="Fang J."/>
            <person name="Liu J."/>
            <person name="Zhang X."/>
            <person name="Zhang Q."/>
            <person name="Hu W."/>
            <person name="Qin Y."/>
            <person name="Wang K."/>
            <person name="Chen L.Y."/>
            <person name="Shirley N."/>
            <person name="Lin Y.R."/>
            <person name="Liu L.Y."/>
            <person name="Hernandez A.G."/>
            <person name="Wright C.L."/>
            <person name="Bulone V."/>
            <person name="Tuskan G.A."/>
            <person name="Heath K."/>
            <person name="Zee F."/>
            <person name="Moore P.H."/>
            <person name="Sunkar R."/>
            <person name="Leebens-Mack J.H."/>
            <person name="Mockler T."/>
            <person name="Bennetzen J.L."/>
            <person name="Freeling M."/>
            <person name="Sankoff D."/>
            <person name="Paterson A.H."/>
            <person name="Zhu X."/>
            <person name="Yang X."/>
            <person name="Smith J.A."/>
            <person name="Cushman J.C."/>
            <person name="Paull R.E."/>
            <person name="Yu Q."/>
        </authorList>
    </citation>
    <scope>NUCLEOTIDE SEQUENCE [LARGE SCALE GENOMIC DNA]</scope>
    <source>
        <strain evidence="3">cv. F153</strain>
    </source>
</reference>
<feature type="region of interest" description="Disordered" evidence="1">
    <location>
        <begin position="1"/>
        <end position="133"/>
    </location>
</feature>
<feature type="region of interest" description="Disordered" evidence="1">
    <location>
        <begin position="261"/>
        <end position="290"/>
    </location>
</feature>
<feature type="compositionally biased region" description="Pro residues" evidence="1">
    <location>
        <begin position="13"/>
        <end position="27"/>
    </location>
</feature>
<evidence type="ECO:0000259" key="2">
    <source>
        <dbReference type="Pfam" id="PF25372"/>
    </source>
</evidence>
<dbReference type="AlphaFoldDB" id="A0A6P5EPX9"/>